<accession>A0A927BSP8</accession>
<feature type="region of interest" description="Disordered" evidence="1">
    <location>
        <begin position="18"/>
        <end position="48"/>
    </location>
</feature>
<name>A0A927BSP8_9BACL</name>
<evidence type="ECO:0000313" key="2">
    <source>
        <dbReference type="EMBL" id="MBD2845587.1"/>
    </source>
</evidence>
<keyword evidence="3" id="KW-1185">Reference proteome</keyword>
<proteinExistence type="predicted"/>
<dbReference type="RefSeq" id="WP_190917300.1">
    <property type="nucleotide sequence ID" value="NZ_JACXIZ010000016.1"/>
</dbReference>
<gene>
    <name evidence="2" type="ORF">IDH44_10330</name>
</gene>
<dbReference type="Proteomes" id="UP000621560">
    <property type="component" value="Unassembled WGS sequence"/>
</dbReference>
<dbReference type="EMBL" id="JACXIZ010000016">
    <property type="protein sequence ID" value="MBD2845587.1"/>
    <property type="molecule type" value="Genomic_DNA"/>
</dbReference>
<organism evidence="2 3">
    <name type="scientific">Paenibacillus sabuli</name>
    <dbReference type="NCBI Taxonomy" id="2772509"/>
    <lineage>
        <taxon>Bacteria</taxon>
        <taxon>Bacillati</taxon>
        <taxon>Bacillota</taxon>
        <taxon>Bacilli</taxon>
        <taxon>Bacillales</taxon>
        <taxon>Paenibacillaceae</taxon>
        <taxon>Paenibacillus</taxon>
    </lineage>
</organism>
<reference evidence="2" key="1">
    <citation type="submission" date="2020-09" db="EMBL/GenBank/DDBJ databases">
        <title>A novel bacterium of genus Paenibacillus, isolated from South China Sea.</title>
        <authorList>
            <person name="Huang H."/>
            <person name="Mo K."/>
            <person name="Hu Y."/>
        </authorList>
    </citation>
    <scope>NUCLEOTIDE SEQUENCE</scope>
    <source>
        <strain evidence="2">IB182496</strain>
    </source>
</reference>
<dbReference type="AlphaFoldDB" id="A0A927BSP8"/>
<protein>
    <submittedName>
        <fullName evidence="2">Uncharacterized protein</fullName>
    </submittedName>
</protein>
<evidence type="ECO:0000256" key="1">
    <source>
        <dbReference type="SAM" id="MobiDB-lite"/>
    </source>
</evidence>
<evidence type="ECO:0000313" key="3">
    <source>
        <dbReference type="Proteomes" id="UP000621560"/>
    </source>
</evidence>
<sequence>MTLRSYLAGLVLAIAALPADEPLERQTPGSRRRTGETSARPQHGRHNQ</sequence>
<comment type="caution">
    <text evidence="2">The sequence shown here is derived from an EMBL/GenBank/DDBJ whole genome shotgun (WGS) entry which is preliminary data.</text>
</comment>